<evidence type="ECO:0000256" key="1">
    <source>
        <dbReference type="SAM" id="Coils"/>
    </source>
</evidence>
<dbReference type="Proteomes" id="UP001642409">
    <property type="component" value="Unassembled WGS sequence"/>
</dbReference>
<evidence type="ECO:0000256" key="2">
    <source>
        <dbReference type="SAM" id="MobiDB-lite"/>
    </source>
</evidence>
<feature type="region of interest" description="Disordered" evidence="2">
    <location>
        <begin position="232"/>
        <end position="257"/>
    </location>
</feature>
<keyword evidence="1" id="KW-0175">Coiled coil</keyword>
<keyword evidence="5" id="KW-1185">Reference proteome</keyword>
<organism evidence="3">
    <name type="scientific">Hexamita inflata</name>
    <dbReference type="NCBI Taxonomy" id="28002"/>
    <lineage>
        <taxon>Eukaryota</taxon>
        <taxon>Metamonada</taxon>
        <taxon>Diplomonadida</taxon>
        <taxon>Hexamitidae</taxon>
        <taxon>Hexamitinae</taxon>
        <taxon>Hexamita</taxon>
    </lineage>
</organism>
<proteinExistence type="predicted"/>
<feature type="compositionally biased region" description="Low complexity" evidence="2">
    <location>
        <begin position="412"/>
        <end position="429"/>
    </location>
</feature>
<gene>
    <name evidence="4" type="ORF">HINF_LOCUS17455</name>
    <name evidence="3" type="ORF">HINF_LOCUS55539</name>
</gene>
<name>A0AA86R8C5_9EUKA</name>
<reference evidence="4 5" key="2">
    <citation type="submission" date="2024-07" db="EMBL/GenBank/DDBJ databases">
        <authorList>
            <person name="Akdeniz Z."/>
        </authorList>
    </citation>
    <scope>NUCLEOTIDE SEQUENCE [LARGE SCALE GENOMIC DNA]</scope>
</reference>
<sequence>MILYSLKPKLQLISDNMQISQSNLENEQSGLQSYRMKPKQFQKEDINLFDIPAQQVPFRIPGTKIGIISSSVLNENQCKNEEDLKDLLVQISLSIDVLKRISKLDCPVQPCKYEALEISEECMILLTHRQQLQVLNDLVSLRKSVNELLMKKDQWVERITEPKQQNSNHESSVGIQKPTQTELTVDLLDSDLDKEAQASLKAQKAFKEFAEEKEKLNTEEVNIMISQLKMQSEEGLQKSIRPPPSEEPPKNVYQRPYSPNIKEKADIRQQQAQIQKQLQKEEEEREEQEELYKQYRQYLNKYRHIEDFKRSYESQYNQMKLRPQQEPRKQRNFIIENIMSQQYYKKGAQIRPVEEDYRFQQDVDQSDDNMSQMMMRICMQQLVFKANNGDLAAYKRLVLLQEKYKRLFEQNSDPLPQQTQQQTEQQLSQEEQDQLEEERKRKIVKQLLEEREREYLSKQLELSKNPKVPKKHKIPIPQFTKEFYKQIVNEHKHRIKCDKEAYKQMMKTGIIAVNTRNPDYEKEFGKLCNVILNEIIQEEVQVAVQKVSDAIAKE</sequence>
<dbReference type="AlphaFoldDB" id="A0AA86R8C5"/>
<accession>A0AA86R8C5</accession>
<evidence type="ECO:0000313" key="5">
    <source>
        <dbReference type="Proteomes" id="UP001642409"/>
    </source>
</evidence>
<comment type="caution">
    <text evidence="3">The sequence shown here is derived from an EMBL/GenBank/DDBJ whole genome shotgun (WGS) entry which is preliminary data.</text>
</comment>
<dbReference type="EMBL" id="CAXDID020000044">
    <property type="protein sequence ID" value="CAL6001483.1"/>
    <property type="molecule type" value="Genomic_DNA"/>
</dbReference>
<feature type="region of interest" description="Disordered" evidence="2">
    <location>
        <begin position="411"/>
        <end position="438"/>
    </location>
</feature>
<dbReference type="EMBL" id="CATOUU010001031">
    <property type="protein sequence ID" value="CAI9967894.1"/>
    <property type="molecule type" value="Genomic_DNA"/>
</dbReference>
<evidence type="ECO:0000313" key="3">
    <source>
        <dbReference type="EMBL" id="CAI9967894.1"/>
    </source>
</evidence>
<protein>
    <submittedName>
        <fullName evidence="3">Uncharacterized protein</fullName>
    </submittedName>
</protein>
<feature type="coiled-coil region" evidence="1">
    <location>
        <begin position="264"/>
        <end position="301"/>
    </location>
</feature>
<evidence type="ECO:0000313" key="4">
    <source>
        <dbReference type="EMBL" id="CAL6001483.1"/>
    </source>
</evidence>
<reference evidence="3" key="1">
    <citation type="submission" date="2023-06" db="EMBL/GenBank/DDBJ databases">
        <authorList>
            <person name="Kurt Z."/>
        </authorList>
    </citation>
    <scope>NUCLEOTIDE SEQUENCE</scope>
</reference>